<dbReference type="RefSeq" id="XP_024745113.1">
    <property type="nucleotide sequence ID" value="XM_024894556.1"/>
</dbReference>
<name>A0A2T4AXK6_9HYPO</name>
<evidence type="ECO:0000313" key="3">
    <source>
        <dbReference type="Proteomes" id="UP000241546"/>
    </source>
</evidence>
<protein>
    <submittedName>
        <fullName evidence="2">Uncharacterized protein</fullName>
    </submittedName>
</protein>
<evidence type="ECO:0000256" key="1">
    <source>
        <dbReference type="SAM" id="MobiDB-lite"/>
    </source>
</evidence>
<keyword evidence="3" id="KW-1185">Reference proteome</keyword>
<proteinExistence type="predicted"/>
<dbReference type="GeneID" id="36602674"/>
<accession>A0A2T4AXK6</accession>
<dbReference type="Proteomes" id="UP000241546">
    <property type="component" value="Unassembled WGS sequence"/>
</dbReference>
<sequence>MSFYGFVPGFTAQKLQPPQYHVFQHPVMAVPSPPVLTIQNPQHQLVQPVVPLTTMILVSPPPIFAVPVALPPSLPLATASALPPGAPTGAVSSSSSSGERRLNMRIVFYGHPDGRYALTDTSWSRDELPSRDGLLAALARFAKQHHGIAIRHAGGRIDASRVKVYVMPQGSRAREGGLCGLRVEKGAEGLVTPGDVVRVLGADVDEGVWEGGLRGVMEEGGNEVVVGVDMGVAGDGDGDGNGDGDGGGDGGASA</sequence>
<dbReference type="EMBL" id="KZ680228">
    <property type="protein sequence ID" value="PTB61793.1"/>
    <property type="molecule type" value="Genomic_DNA"/>
</dbReference>
<dbReference type="AlphaFoldDB" id="A0A2T4AXK6"/>
<dbReference type="OrthoDB" id="4900084at2759"/>
<evidence type="ECO:0000313" key="2">
    <source>
        <dbReference type="EMBL" id="PTB61793.1"/>
    </source>
</evidence>
<reference evidence="3" key="1">
    <citation type="submission" date="2016-07" db="EMBL/GenBank/DDBJ databases">
        <title>Multiple horizontal gene transfer events from other fungi enriched the ability of initially mycotrophic Trichoderma (Ascomycota) to feed on dead plant biomass.</title>
        <authorList>
            <consortium name="DOE Joint Genome Institute"/>
            <person name="Atanasova L."/>
            <person name="Chenthamara K."/>
            <person name="Zhang J."/>
            <person name="Grujic M."/>
            <person name="Henrissat B."/>
            <person name="Kuo A."/>
            <person name="Aerts A."/>
            <person name="Salamov A."/>
            <person name="Lipzen A."/>
            <person name="Labutti K."/>
            <person name="Barry K."/>
            <person name="Miao Y."/>
            <person name="Rahimi M.J."/>
            <person name="Shen Q."/>
            <person name="Grigoriev I.V."/>
            <person name="Kubicek C.P."/>
            <person name="Druzhinina I.S."/>
        </authorList>
    </citation>
    <scope>NUCLEOTIDE SEQUENCE [LARGE SCALE GENOMIC DNA]</scope>
    <source>
        <strain evidence="3">TUCIM 6016</strain>
    </source>
</reference>
<feature type="region of interest" description="Disordered" evidence="1">
    <location>
        <begin position="232"/>
        <end position="254"/>
    </location>
</feature>
<feature type="compositionally biased region" description="Gly residues" evidence="1">
    <location>
        <begin position="243"/>
        <end position="254"/>
    </location>
</feature>
<gene>
    <name evidence="2" type="ORF">BBK36DRAFT_1163638</name>
</gene>
<organism evidence="2 3">
    <name type="scientific">Trichoderma citrinoviride</name>
    <dbReference type="NCBI Taxonomy" id="58853"/>
    <lineage>
        <taxon>Eukaryota</taxon>
        <taxon>Fungi</taxon>
        <taxon>Dikarya</taxon>
        <taxon>Ascomycota</taxon>
        <taxon>Pezizomycotina</taxon>
        <taxon>Sordariomycetes</taxon>
        <taxon>Hypocreomycetidae</taxon>
        <taxon>Hypocreales</taxon>
        <taxon>Hypocreaceae</taxon>
        <taxon>Trichoderma</taxon>
    </lineage>
</organism>